<comment type="caution">
    <text evidence="11">The sequence shown here is derived from an EMBL/GenBank/DDBJ whole genome shotgun (WGS) entry which is preliminary data.</text>
</comment>
<keyword evidence="3" id="KW-0813">Transport</keyword>
<sequence length="857" mass="92246">MSDVNAGGGSEPVARDFASTSIPPSTSLPTVPSPTAAAVQQPADSTGNRSRASSHVHYALSIDPGLASTARPGSASDPGKAAFGRSDTEAALSPGVLRRRTRAGTFRTVDDFQDFSVRPGWHPGAEPGADPSKPDGGHASMPTLSAPCEISVVDFSHDNLSLQKLDNETLSTFLNRPKPDWVKCRWINVNGLSWDVIKALGRHKNLHKLALEDIMNTRNRTKAEWFPTHAFVILTLQKLVHLEDSDTEDSDSDDDAHSRKSGFSMRSTRSSKRLLRRLRKAFRGGISSEQEKDLGMGGTGSGLATGDLGGYLRSQPTSFSRVPSISQLRTLQRYHASPNDPRTQYMEKNSALSSRNLAVACEQVSMFLTNDNTIISFFEQSAQDIEGPIIRRLQTNDTIIRQSCDASMVGQAIMDAIIDLAIPVTACYGDVIGDLELDVLNRPNIGHTKSLYILISEINKILSFINPITSLINALRDHETDVAGDAVMAHLLDPNHGVIITPMTYTYLGDVLDHSVLITETLNQLKNSADGMIGLIFNTISAHQNESMKQLTIATIIFLPLTFLTGYFGQNFEPFTVLQEDIGYFWKIAIPVVAVTTIALLWEGVYEKFAMARFSLTTAALLGLANGVLGDLQTCGQAQYDPAQYVCWNNQFLCPITAGEPLSNCAGACYSKFMYTCTNNVLTLLPPVTTPFILTVDNPGLSIHGKPVTASGQHWLLDGQTSSYCPSQVGSACPPGNTTVIASSGGSAAMSVMVPGGQQAYLDPYWNMAYTQAHSAYIPPGSITTGFGAYQGGGFINLNGNGWGWVACPPRASGGGGTAWNLVAKNETNAAKLNDCPAINLKINAQPSGTIGAWQYT</sequence>
<feature type="transmembrane region" description="Helical" evidence="9">
    <location>
        <begin position="551"/>
        <end position="570"/>
    </location>
</feature>
<dbReference type="InterPro" id="IPR045863">
    <property type="entry name" value="CorA_TM1_TM2"/>
</dbReference>
<evidence type="ECO:0000256" key="7">
    <source>
        <dbReference type="ARBA" id="ARBA00023136"/>
    </source>
</evidence>
<dbReference type="InterPro" id="IPR018909">
    <property type="entry name" value="Eng1_septum"/>
</dbReference>
<feature type="compositionally biased region" description="Polar residues" evidence="8">
    <location>
        <begin position="42"/>
        <end position="53"/>
    </location>
</feature>
<dbReference type="GO" id="GO:0005886">
    <property type="term" value="C:plasma membrane"/>
    <property type="evidence" value="ECO:0007669"/>
    <property type="project" value="UniProtKB-SubCell"/>
</dbReference>
<dbReference type="Gene3D" id="1.20.58.340">
    <property type="entry name" value="Magnesium transport protein CorA, transmembrane region"/>
    <property type="match status" value="2"/>
</dbReference>
<dbReference type="PANTHER" id="PTHR46494">
    <property type="entry name" value="CORA FAMILY METAL ION TRANSPORTER (EUROFUNG)"/>
    <property type="match status" value="1"/>
</dbReference>
<keyword evidence="12" id="KW-1185">Reference proteome</keyword>
<keyword evidence="6 9" id="KW-1133">Transmembrane helix</keyword>
<dbReference type="InterPro" id="IPR045861">
    <property type="entry name" value="CorA_cytoplasmic_dom"/>
</dbReference>
<dbReference type="GO" id="GO:0030246">
    <property type="term" value="F:carbohydrate binding"/>
    <property type="evidence" value="ECO:0007669"/>
    <property type="project" value="InterPro"/>
</dbReference>
<evidence type="ECO:0000256" key="2">
    <source>
        <dbReference type="ARBA" id="ARBA00009765"/>
    </source>
</evidence>
<comment type="similarity">
    <text evidence="2">Belongs to the CorA metal ion transporter (MIT) (TC 1.A.35) family.</text>
</comment>
<dbReference type="AlphaFoldDB" id="A0AAD4I0P4"/>
<accession>A0AAD4I0P4</accession>
<organism evidence="11 12">
    <name type="scientific">Staphylotrichum longicolle</name>
    <dbReference type="NCBI Taxonomy" id="669026"/>
    <lineage>
        <taxon>Eukaryota</taxon>
        <taxon>Fungi</taxon>
        <taxon>Dikarya</taxon>
        <taxon>Ascomycota</taxon>
        <taxon>Pezizomycotina</taxon>
        <taxon>Sordariomycetes</taxon>
        <taxon>Sordariomycetidae</taxon>
        <taxon>Sordariales</taxon>
        <taxon>Chaetomiaceae</taxon>
        <taxon>Staphylotrichum</taxon>
    </lineage>
</organism>
<dbReference type="GO" id="GO:0015087">
    <property type="term" value="F:cobalt ion transmembrane transporter activity"/>
    <property type="evidence" value="ECO:0007669"/>
    <property type="project" value="TreeGrafter"/>
</dbReference>
<dbReference type="Pfam" id="PF01544">
    <property type="entry name" value="CorA"/>
    <property type="match status" value="1"/>
</dbReference>
<dbReference type="EMBL" id="JAHCVI010000001">
    <property type="protein sequence ID" value="KAG7290191.1"/>
    <property type="molecule type" value="Genomic_DNA"/>
</dbReference>
<dbReference type="GO" id="GO:0000287">
    <property type="term" value="F:magnesium ion binding"/>
    <property type="evidence" value="ECO:0007669"/>
    <property type="project" value="TreeGrafter"/>
</dbReference>
<evidence type="ECO:0000259" key="10">
    <source>
        <dbReference type="Pfam" id="PF10645"/>
    </source>
</evidence>
<evidence type="ECO:0000256" key="4">
    <source>
        <dbReference type="ARBA" id="ARBA00022475"/>
    </source>
</evidence>
<reference evidence="11" key="1">
    <citation type="submission" date="2023-02" db="EMBL/GenBank/DDBJ databases">
        <authorList>
            <person name="Palmer J.M."/>
        </authorList>
    </citation>
    <scope>NUCLEOTIDE SEQUENCE</scope>
    <source>
        <strain evidence="11">FW57</strain>
    </source>
</reference>
<feature type="domain" description="Endo-1,3(4)-beta-glucanase 1 carbohydrate binding" evidence="10">
    <location>
        <begin position="634"/>
        <end position="682"/>
    </location>
</feature>
<feature type="compositionally biased region" description="Gly residues" evidence="8">
    <location>
        <begin position="1"/>
        <end position="10"/>
    </location>
</feature>
<feature type="compositionally biased region" description="Low complexity" evidence="8">
    <location>
        <begin position="18"/>
        <end position="38"/>
    </location>
</feature>
<dbReference type="SUPFAM" id="SSF143865">
    <property type="entry name" value="CorA soluble domain-like"/>
    <property type="match status" value="1"/>
</dbReference>
<feature type="transmembrane region" description="Helical" evidence="9">
    <location>
        <begin position="582"/>
        <end position="602"/>
    </location>
</feature>
<keyword evidence="4" id="KW-1003">Cell membrane</keyword>
<protein>
    <recommendedName>
        <fullName evidence="10">Endo-1,3(4)-beta-glucanase 1 carbohydrate binding domain-containing protein</fullName>
    </recommendedName>
</protein>
<dbReference type="Proteomes" id="UP001197093">
    <property type="component" value="Unassembled WGS sequence"/>
</dbReference>
<keyword evidence="5 9" id="KW-0812">Transmembrane</keyword>
<dbReference type="Gene3D" id="3.30.460.20">
    <property type="entry name" value="CorA soluble domain-like"/>
    <property type="match status" value="1"/>
</dbReference>
<keyword evidence="7 9" id="KW-0472">Membrane</keyword>
<feature type="region of interest" description="Disordered" evidence="8">
    <location>
        <begin position="116"/>
        <end position="143"/>
    </location>
</feature>
<evidence type="ECO:0000313" key="11">
    <source>
        <dbReference type="EMBL" id="KAG7290191.1"/>
    </source>
</evidence>
<gene>
    <name evidence="11" type="ORF">NEMBOFW57_000189</name>
</gene>
<evidence type="ECO:0000256" key="6">
    <source>
        <dbReference type="ARBA" id="ARBA00022989"/>
    </source>
</evidence>
<dbReference type="GO" id="GO:0015095">
    <property type="term" value="F:magnesium ion transmembrane transporter activity"/>
    <property type="evidence" value="ECO:0007669"/>
    <property type="project" value="TreeGrafter"/>
</dbReference>
<comment type="subcellular location">
    <subcellularLocation>
        <location evidence="1">Cell membrane</location>
        <topology evidence="1">Multi-pass membrane protein</topology>
    </subcellularLocation>
</comment>
<feature type="region of interest" description="Disordered" evidence="8">
    <location>
        <begin position="245"/>
        <end position="271"/>
    </location>
</feature>
<dbReference type="Pfam" id="PF10645">
    <property type="entry name" value="Carb_bind"/>
    <property type="match status" value="1"/>
</dbReference>
<evidence type="ECO:0000313" key="12">
    <source>
        <dbReference type="Proteomes" id="UP001197093"/>
    </source>
</evidence>
<dbReference type="PANTHER" id="PTHR46494:SF1">
    <property type="entry name" value="CORA FAMILY METAL ION TRANSPORTER (EUROFUNG)"/>
    <property type="match status" value="1"/>
</dbReference>
<dbReference type="InterPro" id="IPR002523">
    <property type="entry name" value="MgTranspt_CorA/ZnTranspt_ZntB"/>
</dbReference>
<feature type="region of interest" description="Disordered" evidence="8">
    <location>
        <begin position="1"/>
        <end position="87"/>
    </location>
</feature>
<dbReference type="SUPFAM" id="SSF144083">
    <property type="entry name" value="Magnesium transport protein CorA, transmembrane region"/>
    <property type="match status" value="1"/>
</dbReference>
<proteinExistence type="inferred from homology"/>
<name>A0AAD4I0P4_9PEZI</name>
<feature type="compositionally biased region" description="Acidic residues" evidence="8">
    <location>
        <begin position="245"/>
        <end position="254"/>
    </location>
</feature>
<evidence type="ECO:0000256" key="9">
    <source>
        <dbReference type="SAM" id="Phobius"/>
    </source>
</evidence>
<evidence type="ECO:0000256" key="5">
    <source>
        <dbReference type="ARBA" id="ARBA00022692"/>
    </source>
</evidence>
<evidence type="ECO:0000256" key="1">
    <source>
        <dbReference type="ARBA" id="ARBA00004651"/>
    </source>
</evidence>
<evidence type="ECO:0000256" key="3">
    <source>
        <dbReference type="ARBA" id="ARBA00022448"/>
    </source>
</evidence>
<dbReference type="GO" id="GO:0050897">
    <property type="term" value="F:cobalt ion binding"/>
    <property type="evidence" value="ECO:0007669"/>
    <property type="project" value="TreeGrafter"/>
</dbReference>
<evidence type="ECO:0000256" key="8">
    <source>
        <dbReference type="SAM" id="MobiDB-lite"/>
    </source>
</evidence>